<dbReference type="InterPro" id="IPR007833">
    <property type="entry name" value="Capsule_polysaccharide_synth"/>
</dbReference>
<reference evidence="1 2" key="1">
    <citation type="submission" date="2021-01" db="EMBL/GenBank/DDBJ databases">
        <title>Genomic Encyclopedia of Type Strains, Phase IV (KMG-IV): sequencing the most valuable type-strain genomes for metagenomic binning, comparative biology and taxonomic classification.</title>
        <authorList>
            <person name="Goeker M."/>
        </authorList>
    </citation>
    <scope>NUCLEOTIDE SEQUENCE [LARGE SCALE GENOMIC DNA]</scope>
    <source>
        <strain evidence="1 2">DSM 104297</strain>
    </source>
</reference>
<comment type="caution">
    <text evidence="1">The sequence shown here is derived from an EMBL/GenBank/DDBJ whole genome shotgun (WGS) entry which is preliminary data.</text>
</comment>
<dbReference type="EMBL" id="JAFBFC010000003">
    <property type="protein sequence ID" value="MBM7703014.1"/>
    <property type="molecule type" value="Genomic_DNA"/>
</dbReference>
<evidence type="ECO:0000313" key="2">
    <source>
        <dbReference type="Proteomes" id="UP000809829"/>
    </source>
</evidence>
<dbReference type="Gene3D" id="3.40.50.12580">
    <property type="match status" value="1"/>
</dbReference>
<name>A0ABS2QU54_9BACI</name>
<gene>
    <name evidence="1" type="ORF">JOC83_001861</name>
</gene>
<keyword evidence="2" id="KW-1185">Reference proteome</keyword>
<evidence type="ECO:0000313" key="1">
    <source>
        <dbReference type="EMBL" id="MBM7703014.1"/>
    </source>
</evidence>
<sequence>MYGELEVNDHHLIKYALLCDFFQYFSSITVYGLPLAQCLVSQFLVNIQSFVDSHLNDELYVQSLRRKYPFQTMGDINKKLLTFEQIPSERMIKREKSILLCDSYYAFAVDQLKEYEVTLYRVRRQEREEALPRGFTYVQFRDELLQINQQVRAQQASLKVRVELVCKRVKTHPYLGTNNFKRWIVQALPKITKWVYMLDQLLLKVRPSIIIDPVEASIYGSILGLLSKKYTIPFVNMPVVAIGDRSLIPTRASHYFVWGKAQKKWLIEREISANKIIETGNIRFYYRDLPTTLKPYMYRKIGVSSAHYVIGFTTQPFVNTNHIVERWIAAIPSHLPITIVLKKHPNDTYEYSLLKNKEQVKILGNEIDILELLYHIDALMTISSTTGFEAALFGKPLFILQPPIPYHYVLNSNESNSFFANVNAGAVISNRQQFIQELEKVISDETYVEELKQKSSKLITETIHNLEQAPLLVKSNIEHILKRGL</sequence>
<dbReference type="Pfam" id="PF05159">
    <property type="entry name" value="Capsule_synth"/>
    <property type="match status" value="1"/>
</dbReference>
<dbReference type="InterPro" id="IPR043148">
    <property type="entry name" value="TagF_C"/>
</dbReference>
<protein>
    <recommendedName>
        <fullName evidence="3">Capsule polysaccharide biosynthesis protein</fullName>
    </recommendedName>
</protein>
<dbReference type="SUPFAM" id="SSF53756">
    <property type="entry name" value="UDP-Glycosyltransferase/glycogen phosphorylase"/>
    <property type="match status" value="1"/>
</dbReference>
<organism evidence="1 2">
    <name type="scientific">Priestia iocasae</name>
    <dbReference type="NCBI Taxonomy" id="2291674"/>
    <lineage>
        <taxon>Bacteria</taxon>
        <taxon>Bacillati</taxon>
        <taxon>Bacillota</taxon>
        <taxon>Bacilli</taxon>
        <taxon>Bacillales</taxon>
        <taxon>Bacillaceae</taxon>
        <taxon>Priestia</taxon>
    </lineage>
</organism>
<accession>A0ABS2QU54</accession>
<proteinExistence type="predicted"/>
<dbReference type="RefSeq" id="WP_205186462.1">
    <property type="nucleotide sequence ID" value="NZ_JAFBFC010000003.1"/>
</dbReference>
<evidence type="ECO:0008006" key="3">
    <source>
        <dbReference type="Google" id="ProtNLM"/>
    </source>
</evidence>
<dbReference type="Proteomes" id="UP000809829">
    <property type="component" value="Unassembled WGS sequence"/>
</dbReference>